<dbReference type="Proteomes" id="UP001202328">
    <property type="component" value="Unassembled WGS sequence"/>
</dbReference>
<dbReference type="GO" id="GO:0016740">
    <property type="term" value="F:transferase activity"/>
    <property type="evidence" value="ECO:0007669"/>
    <property type="project" value="UniProtKB-KW"/>
</dbReference>
<evidence type="ECO:0000256" key="10">
    <source>
        <dbReference type="ARBA" id="ARBA00023136"/>
    </source>
</evidence>
<dbReference type="InterPro" id="IPR001841">
    <property type="entry name" value="Znf_RING"/>
</dbReference>
<evidence type="ECO:0000313" key="16">
    <source>
        <dbReference type="EMBL" id="KAI3912122.1"/>
    </source>
</evidence>
<keyword evidence="9 14" id="KW-1133">Transmembrane helix</keyword>
<keyword evidence="17" id="KW-1185">Reference proteome</keyword>
<feature type="domain" description="RING-type" evidence="15">
    <location>
        <begin position="85"/>
        <end position="127"/>
    </location>
</feature>
<keyword evidence="3" id="KW-0808">Transferase</keyword>
<evidence type="ECO:0000256" key="5">
    <source>
        <dbReference type="ARBA" id="ARBA00022723"/>
    </source>
</evidence>
<dbReference type="Pfam" id="PF13639">
    <property type="entry name" value="zf-RING_2"/>
    <property type="match status" value="1"/>
</dbReference>
<comment type="similarity">
    <text evidence="11">Belongs to the RING-type zinc finger family. ATL subfamily.</text>
</comment>
<evidence type="ECO:0000256" key="13">
    <source>
        <dbReference type="SAM" id="MobiDB-lite"/>
    </source>
</evidence>
<comment type="pathway">
    <text evidence="2">Protein modification; protein ubiquitination.</text>
</comment>
<dbReference type="GO" id="GO:0008270">
    <property type="term" value="F:zinc ion binding"/>
    <property type="evidence" value="ECO:0007669"/>
    <property type="project" value="UniProtKB-KW"/>
</dbReference>
<evidence type="ECO:0000313" key="17">
    <source>
        <dbReference type="Proteomes" id="UP001202328"/>
    </source>
</evidence>
<dbReference type="EMBL" id="JAJJMB010009842">
    <property type="protein sequence ID" value="KAI3912122.1"/>
    <property type="molecule type" value="Genomic_DNA"/>
</dbReference>
<keyword evidence="8" id="KW-0862">Zinc</keyword>
<protein>
    <recommendedName>
        <fullName evidence="15">RING-type domain-containing protein</fullName>
    </recommendedName>
</protein>
<dbReference type="PANTHER" id="PTHR45768">
    <property type="entry name" value="E3 UBIQUITIN-PROTEIN LIGASE RNF13-LIKE"/>
    <property type="match status" value="1"/>
</dbReference>
<evidence type="ECO:0000256" key="8">
    <source>
        <dbReference type="ARBA" id="ARBA00022833"/>
    </source>
</evidence>
<feature type="region of interest" description="Disordered" evidence="13">
    <location>
        <begin position="137"/>
        <end position="169"/>
    </location>
</feature>
<keyword evidence="4 14" id="KW-0812">Transmembrane</keyword>
<sequence>MVMAIVISVILLFVGIGVLVMVHVCIVGRAFRRGFDSENNANVNHHQRGGNNRSNNSMSHDDLEKLPCYEFKTLEKETSSPVDCCVVCLETFKMGEKCRLLPLCKHSFHAQCVDSWLLKTPICPICRTSAGNSHRREETISSAENEESSSSGGEALAAENEESSSSGGEVLAGSQMNYLSSAYAVTSPFPSASIL</sequence>
<accession>A0AAD4SKL5</accession>
<evidence type="ECO:0000256" key="3">
    <source>
        <dbReference type="ARBA" id="ARBA00022679"/>
    </source>
</evidence>
<dbReference type="SUPFAM" id="SSF57850">
    <property type="entry name" value="RING/U-box"/>
    <property type="match status" value="1"/>
</dbReference>
<dbReference type="AlphaFoldDB" id="A0AAD4SKL5"/>
<evidence type="ECO:0000259" key="15">
    <source>
        <dbReference type="PROSITE" id="PS50089"/>
    </source>
</evidence>
<comment type="subcellular location">
    <subcellularLocation>
        <location evidence="1">Membrane</location>
        <topology evidence="1">Single-pass membrane protein</topology>
    </subcellularLocation>
</comment>
<name>A0AAD4SKL5_9MAGN</name>
<organism evidence="16 17">
    <name type="scientific">Papaver atlanticum</name>
    <dbReference type="NCBI Taxonomy" id="357466"/>
    <lineage>
        <taxon>Eukaryota</taxon>
        <taxon>Viridiplantae</taxon>
        <taxon>Streptophyta</taxon>
        <taxon>Embryophyta</taxon>
        <taxon>Tracheophyta</taxon>
        <taxon>Spermatophyta</taxon>
        <taxon>Magnoliopsida</taxon>
        <taxon>Ranunculales</taxon>
        <taxon>Papaveraceae</taxon>
        <taxon>Papaveroideae</taxon>
        <taxon>Papaver</taxon>
    </lineage>
</organism>
<keyword evidence="10 14" id="KW-0472">Membrane</keyword>
<evidence type="ECO:0000256" key="9">
    <source>
        <dbReference type="ARBA" id="ARBA00022989"/>
    </source>
</evidence>
<dbReference type="InterPro" id="IPR013083">
    <property type="entry name" value="Znf_RING/FYVE/PHD"/>
</dbReference>
<comment type="caution">
    <text evidence="16">The sequence shown here is derived from an EMBL/GenBank/DDBJ whole genome shotgun (WGS) entry which is preliminary data.</text>
</comment>
<feature type="transmembrane region" description="Helical" evidence="14">
    <location>
        <begin position="6"/>
        <end position="27"/>
    </location>
</feature>
<keyword evidence="5" id="KW-0479">Metal-binding</keyword>
<feature type="compositionally biased region" description="Low complexity" evidence="13">
    <location>
        <begin position="148"/>
        <end position="169"/>
    </location>
</feature>
<proteinExistence type="inferred from homology"/>
<evidence type="ECO:0000256" key="12">
    <source>
        <dbReference type="PROSITE-ProRule" id="PRU00175"/>
    </source>
</evidence>
<keyword evidence="6 12" id="KW-0863">Zinc-finger</keyword>
<dbReference type="GO" id="GO:0016020">
    <property type="term" value="C:membrane"/>
    <property type="evidence" value="ECO:0007669"/>
    <property type="project" value="UniProtKB-SubCell"/>
</dbReference>
<keyword evidence="7" id="KW-0833">Ubl conjugation pathway</keyword>
<reference evidence="16" key="1">
    <citation type="submission" date="2022-04" db="EMBL/GenBank/DDBJ databases">
        <title>A functionally conserved STORR gene fusion in Papaver species that diverged 16.8 million years ago.</title>
        <authorList>
            <person name="Catania T."/>
        </authorList>
    </citation>
    <scope>NUCLEOTIDE SEQUENCE</scope>
    <source>
        <strain evidence="16">S-188037</strain>
    </source>
</reference>
<dbReference type="Gene3D" id="3.30.40.10">
    <property type="entry name" value="Zinc/RING finger domain, C3HC4 (zinc finger)"/>
    <property type="match status" value="1"/>
</dbReference>
<evidence type="ECO:0000256" key="2">
    <source>
        <dbReference type="ARBA" id="ARBA00004906"/>
    </source>
</evidence>
<evidence type="ECO:0000256" key="1">
    <source>
        <dbReference type="ARBA" id="ARBA00004167"/>
    </source>
</evidence>
<dbReference type="PROSITE" id="PS50089">
    <property type="entry name" value="ZF_RING_2"/>
    <property type="match status" value="1"/>
</dbReference>
<evidence type="ECO:0000256" key="4">
    <source>
        <dbReference type="ARBA" id="ARBA00022692"/>
    </source>
</evidence>
<dbReference type="PANTHER" id="PTHR45768:SF61">
    <property type="entry name" value="RING-H2 FINGER PROTEIN ATL18"/>
    <property type="match status" value="1"/>
</dbReference>
<evidence type="ECO:0000256" key="11">
    <source>
        <dbReference type="ARBA" id="ARBA00024209"/>
    </source>
</evidence>
<evidence type="ECO:0000256" key="14">
    <source>
        <dbReference type="SAM" id="Phobius"/>
    </source>
</evidence>
<evidence type="ECO:0000256" key="6">
    <source>
        <dbReference type="ARBA" id="ARBA00022771"/>
    </source>
</evidence>
<evidence type="ECO:0000256" key="7">
    <source>
        <dbReference type="ARBA" id="ARBA00022786"/>
    </source>
</evidence>
<dbReference type="SMART" id="SM00184">
    <property type="entry name" value="RING"/>
    <property type="match status" value="1"/>
</dbReference>
<gene>
    <name evidence="16" type="ORF">MKW98_027963</name>
</gene>